<dbReference type="GeneID" id="93504667"/>
<protein>
    <recommendedName>
        <fullName evidence="4">Secreted protein</fullName>
    </recommendedName>
</protein>
<name>A0ABW7TKV1_9NOCA</name>
<dbReference type="Proteomes" id="UP001611263">
    <property type="component" value="Unassembled WGS sequence"/>
</dbReference>
<feature type="transmembrane region" description="Helical" evidence="1">
    <location>
        <begin position="21"/>
        <end position="40"/>
    </location>
</feature>
<evidence type="ECO:0000256" key="1">
    <source>
        <dbReference type="SAM" id="Phobius"/>
    </source>
</evidence>
<dbReference type="EMBL" id="JBIRUQ010000002">
    <property type="protein sequence ID" value="MFI1461671.1"/>
    <property type="molecule type" value="Genomic_DNA"/>
</dbReference>
<gene>
    <name evidence="2" type="ORF">ACH4WX_13210</name>
</gene>
<comment type="caution">
    <text evidence="2">The sequence shown here is derived from an EMBL/GenBank/DDBJ whole genome shotgun (WGS) entry which is preliminary data.</text>
</comment>
<keyword evidence="1" id="KW-0472">Membrane</keyword>
<sequence>MPADLDPAAPQPARDRSRLRALGFGAAAAVCAAVVVALGITNPPAPDGISTDRLGPDTGETIAEYLDRARDSLSGTDDGDRWALVSFADYGPAAALPGLSSGVRMSQALYQVPLPRVATPLVAVQVPANATALTRSGTDAAWQLTDRRPYTADGTRGAQVLDVSIARLRAGCACSPGLVVRAPLSRLRELAGRPGIRAVQALPVDAVAERFAVAPLLPDSADPVAPRPDDGPVPAG</sequence>
<keyword evidence="1" id="KW-0812">Transmembrane</keyword>
<accession>A0ABW7TKV1</accession>
<organism evidence="2 3">
    <name type="scientific">Nocardia carnea</name>
    <dbReference type="NCBI Taxonomy" id="37328"/>
    <lineage>
        <taxon>Bacteria</taxon>
        <taxon>Bacillati</taxon>
        <taxon>Actinomycetota</taxon>
        <taxon>Actinomycetes</taxon>
        <taxon>Mycobacteriales</taxon>
        <taxon>Nocardiaceae</taxon>
        <taxon>Nocardia</taxon>
    </lineage>
</organism>
<evidence type="ECO:0008006" key="4">
    <source>
        <dbReference type="Google" id="ProtNLM"/>
    </source>
</evidence>
<keyword evidence="1" id="KW-1133">Transmembrane helix</keyword>
<proteinExistence type="predicted"/>
<dbReference type="RefSeq" id="WP_231508641.1">
    <property type="nucleotide sequence ID" value="NZ_JBIRUQ010000002.1"/>
</dbReference>
<evidence type="ECO:0000313" key="3">
    <source>
        <dbReference type="Proteomes" id="UP001611263"/>
    </source>
</evidence>
<keyword evidence="3" id="KW-1185">Reference proteome</keyword>
<evidence type="ECO:0000313" key="2">
    <source>
        <dbReference type="EMBL" id="MFI1461671.1"/>
    </source>
</evidence>
<reference evidence="2 3" key="1">
    <citation type="submission" date="2024-10" db="EMBL/GenBank/DDBJ databases">
        <title>The Natural Products Discovery Center: Release of the First 8490 Sequenced Strains for Exploring Actinobacteria Biosynthetic Diversity.</title>
        <authorList>
            <person name="Kalkreuter E."/>
            <person name="Kautsar S.A."/>
            <person name="Yang D."/>
            <person name="Bader C.D."/>
            <person name="Teijaro C.N."/>
            <person name="Fluegel L."/>
            <person name="Davis C.M."/>
            <person name="Simpson J.R."/>
            <person name="Lauterbach L."/>
            <person name="Steele A.D."/>
            <person name="Gui C."/>
            <person name="Meng S."/>
            <person name="Li G."/>
            <person name="Viehrig K."/>
            <person name="Ye F."/>
            <person name="Su P."/>
            <person name="Kiefer A.F."/>
            <person name="Nichols A."/>
            <person name="Cepeda A.J."/>
            <person name="Yan W."/>
            <person name="Fan B."/>
            <person name="Jiang Y."/>
            <person name="Adhikari A."/>
            <person name="Zheng C.-J."/>
            <person name="Schuster L."/>
            <person name="Cowan T.M."/>
            <person name="Smanski M.J."/>
            <person name="Chevrette M.G."/>
            <person name="De Carvalho L.P.S."/>
            <person name="Shen B."/>
        </authorList>
    </citation>
    <scope>NUCLEOTIDE SEQUENCE [LARGE SCALE GENOMIC DNA]</scope>
    <source>
        <strain evidence="2 3">NPDC020568</strain>
    </source>
</reference>